<accession>A0A1R4GK06</accession>
<name>A0A1R4GK06_9MICC</name>
<reference evidence="1 2" key="1">
    <citation type="submission" date="2017-02" db="EMBL/GenBank/DDBJ databases">
        <authorList>
            <person name="Peterson S.W."/>
        </authorList>
    </citation>
    <scope>NUCLEOTIDE SEQUENCE [LARGE SCALE GENOMIC DNA]</scope>
    <source>
        <strain evidence="1 2">B Ar 00.02</strain>
    </source>
</reference>
<protein>
    <submittedName>
        <fullName evidence="1">Uncharacterized protein</fullName>
    </submittedName>
</protein>
<dbReference type="Proteomes" id="UP000195913">
    <property type="component" value="Unassembled WGS sequence"/>
</dbReference>
<dbReference type="EMBL" id="FUHW01000038">
    <property type="protein sequence ID" value="SJM68567.1"/>
    <property type="molecule type" value="Genomic_DNA"/>
</dbReference>
<proteinExistence type="predicted"/>
<organism evidence="1 2">
    <name type="scientific">Arthrobacter rhombi</name>
    <dbReference type="NCBI Taxonomy" id="71253"/>
    <lineage>
        <taxon>Bacteria</taxon>
        <taxon>Bacillati</taxon>
        <taxon>Actinomycetota</taxon>
        <taxon>Actinomycetes</taxon>
        <taxon>Micrococcales</taxon>
        <taxon>Micrococcaceae</taxon>
        <taxon>Arthrobacter</taxon>
    </lineage>
</organism>
<evidence type="ECO:0000313" key="1">
    <source>
        <dbReference type="EMBL" id="SJM68567.1"/>
    </source>
</evidence>
<keyword evidence="2" id="KW-1185">Reference proteome</keyword>
<gene>
    <name evidence="1" type="ORF">FM101_11115</name>
</gene>
<dbReference type="AlphaFoldDB" id="A0A1R4GK06"/>
<sequence length="37" mass="4069">MRQNMRDVEAQLRSGATSELCGRQSIATLADAFEALQ</sequence>
<evidence type="ECO:0000313" key="2">
    <source>
        <dbReference type="Proteomes" id="UP000195913"/>
    </source>
</evidence>